<evidence type="ECO:0000313" key="10">
    <source>
        <dbReference type="EMBL" id="QDT32749.1"/>
    </source>
</evidence>
<evidence type="ECO:0000256" key="3">
    <source>
        <dbReference type="ARBA" id="ARBA00022692"/>
    </source>
</evidence>
<sequence length="434" mass="47132">MFRFAMRNLLSRPLRTALSVLGLAVAISGMVGLFSIAGGIDRVVSQTFDQIPGLLVQQKGAPIPLFSTLPASWQDELESIPGVGVVDPEVFCRVNQLDTKMVINPPRFAVGMEIQSRLKLKRSIYRENLVEGRFFEMADRSTNHCLVSSEISTSSQKGVGETITLNGVEFEIIGVYETGSLMLDVNILMDIATCRSLGRIDEQTVGCFYVEPDGTIDDITLKESIQNHFRGRDLSDWKPASANVLSEFVKSVGQSFQSPAGKNVAKRESSSKIKSAAEITASTSSPIEVRTADDWGKRIAEFSGDLNIFLGLMTAIGVSIATLSIVNTMMMSVTERTTEFGILRANGWSQQNIIRLMTLESGLIGFCGGAIGVFVGWLATILVNIGWPGRLQLHAGVLLLLFGLAFSVGLGLIGGLYPAWRASRLSPMESIRRG</sequence>
<dbReference type="PANTHER" id="PTHR30572:SF4">
    <property type="entry name" value="ABC TRANSPORTER PERMEASE YTRF"/>
    <property type="match status" value="1"/>
</dbReference>
<feature type="domain" description="ABC3 transporter permease C-terminal" evidence="8">
    <location>
        <begin position="313"/>
        <end position="427"/>
    </location>
</feature>
<evidence type="ECO:0000256" key="2">
    <source>
        <dbReference type="ARBA" id="ARBA00022475"/>
    </source>
</evidence>
<dbReference type="RefSeq" id="WP_145198245.1">
    <property type="nucleotide sequence ID" value="NZ_CP036267.1"/>
</dbReference>
<name>A0A517QM84_9PLAN</name>
<evidence type="ECO:0000256" key="6">
    <source>
        <dbReference type="ARBA" id="ARBA00038076"/>
    </source>
</evidence>
<evidence type="ECO:0000256" key="5">
    <source>
        <dbReference type="ARBA" id="ARBA00023136"/>
    </source>
</evidence>
<keyword evidence="11" id="KW-1185">Reference proteome</keyword>
<dbReference type="InterPro" id="IPR025857">
    <property type="entry name" value="MacB_PCD"/>
</dbReference>
<keyword evidence="2" id="KW-1003">Cell membrane</keyword>
<dbReference type="EMBL" id="CP036267">
    <property type="protein sequence ID" value="QDT32749.1"/>
    <property type="molecule type" value="Genomic_DNA"/>
</dbReference>
<dbReference type="InterPro" id="IPR003838">
    <property type="entry name" value="ABC3_permease_C"/>
</dbReference>
<dbReference type="Pfam" id="PF12704">
    <property type="entry name" value="MacB_PCD"/>
    <property type="match status" value="1"/>
</dbReference>
<comment type="similarity">
    <text evidence="6">Belongs to the ABC-4 integral membrane protein family.</text>
</comment>
<gene>
    <name evidence="10" type="primary">ytrF_1</name>
    <name evidence="10" type="ORF">Mal48_19960</name>
</gene>
<feature type="transmembrane region" description="Helical" evidence="7">
    <location>
        <begin position="393"/>
        <end position="420"/>
    </location>
</feature>
<keyword evidence="3 7" id="KW-0812">Transmembrane</keyword>
<evidence type="ECO:0000256" key="7">
    <source>
        <dbReference type="SAM" id="Phobius"/>
    </source>
</evidence>
<dbReference type="AlphaFoldDB" id="A0A517QM84"/>
<accession>A0A517QM84</accession>
<evidence type="ECO:0000256" key="1">
    <source>
        <dbReference type="ARBA" id="ARBA00004651"/>
    </source>
</evidence>
<dbReference type="Proteomes" id="UP000315724">
    <property type="component" value="Chromosome"/>
</dbReference>
<dbReference type="InterPro" id="IPR050250">
    <property type="entry name" value="Macrolide_Exporter_MacB"/>
</dbReference>
<feature type="transmembrane region" description="Helical" evidence="7">
    <location>
        <begin position="306"/>
        <end position="326"/>
    </location>
</feature>
<dbReference type="KEGG" id="tpol:Mal48_19960"/>
<proteinExistence type="inferred from homology"/>
<comment type="subcellular location">
    <subcellularLocation>
        <location evidence="1">Cell membrane</location>
        <topology evidence="1">Multi-pass membrane protein</topology>
    </subcellularLocation>
</comment>
<dbReference type="PANTHER" id="PTHR30572">
    <property type="entry name" value="MEMBRANE COMPONENT OF TRANSPORTER-RELATED"/>
    <property type="match status" value="1"/>
</dbReference>
<dbReference type="GO" id="GO:0022857">
    <property type="term" value="F:transmembrane transporter activity"/>
    <property type="evidence" value="ECO:0007669"/>
    <property type="project" value="TreeGrafter"/>
</dbReference>
<keyword evidence="4 7" id="KW-1133">Transmembrane helix</keyword>
<dbReference type="GO" id="GO:0005886">
    <property type="term" value="C:plasma membrane"/>
    <property type="evidence" value="ECO:0007669"/>
    <property type="project" value="UniProtKB-SubCell"/>
</dbReference>
<keyword evidence="5 7" id="KW-0472">Membrane</keyword>
<organism evidence="10 11">
    <name type="scientific">Thalassoglobus polymorphus</name>
    <dbReference type="NCBI Taxonomy" id="2527994"/>
    <lineage>
        <taxon>Bacteria</taxon>
        <taxon>Pseudomonadati</taxon>
        <taxon>Planctomycetota</taxon>
        <taxon>Planctomycetia</taxon>
        <taxon>Planctomycetales</taxon>
        <taxon>Planctomycetaceae</taxon>
        <taxon>Thalassoglobus</taxon>
    </lineage>
</organism>
<dbReference type="Pfam" id="PF02687">
    <property type="entry name" value="FtsX"/>
    <property type="match status" value="1"/>
</dbReference>
<evidence type="ECO:0000259" key="9">
    <source>
        <dbReference type="Pfam" id="PF12704"/>
    </source>
</evidence>
<evidence type="ECO:0000256" key="4">
    <source>
        <dbReference type="ARBA" id="ARBA00022989"/>
    </source>
</evidence>
<feature type="domain" description="MacB-like periplasmic core" evidence="9">
    <location>
        <begin position="16"/>
        <end position="226"/>
    </location>
</feature>
<protein>
    <submittedName>
        <fullName evidence="10">ABC transporter permease YtrF</fullName>
    </submittedName>
</protein>
<feature type="transmembrane region" description="Helical" evidence="7">
    <location>
        <begin position="363"/>
        <end position="387"/>
    </location>
</feature>
<evidence type="ECO:0000259" key="8">
    <source>
        <dbReference type="Pfam" id="PF02687"/>
    </source>
</evidence>
<evidence type="ECO:0000313" key="11">
    <source>
        <dbReference type="Proteomes" id="UP000315724"/>
    </source>
</evidence>
<reference evidence="10 11" key="1">
    <citation type="submission" date="2019-02" db="EMBL/GenBank/DDBJ databases">
        <title>Deep-cultivation of Planctomycetes and their phenomic and genomic characterization uncovers novel biology.</title>
        <authorList>
            <person name="Wiegand S."/>
            <person name="Jogler M."/>
            <person name="Boedeker C."/>
            <person name="Pinto D."/>
            <person name="Vollmers J."/>
            <person name="Rivas-Marin E."/>
            <person name="Kohn T."/>
            <person name="Peeters S.H."/>
            <person name="Heuer A."/>
            <person name="Rast P."/>
            <person name="Oberbeckmann S."/>
            <person name="Bunk B."/>
            <person name="Jeske O."/>
            <person name="Meyerdierks A."/>
            <person name="Storesund J.E."/>
            <person name="Kallscheuer N."/>
            <person name="Luecker S."/>
            <person name="Lage O.M."/>
            <person name="Pohl T."/>
            <person name="Merkel B.J."/>
            <person name="Hornburger P."/>
            <person name="Mueller R.-W."/>
            <person name="Bruemmer F."/>
            <person name="Labrenz M."/>
            <person name="Spormann A.M."/>
            <person name="Op den Camp H."/>
            <person name="Overmann J."/>
            <person name="Amann R."/>
            <person name="Jetten M.S.M."/>
            <person name="Mascher T."/>
            <person name="Medema M.H."/>
            <person name="Devos D.P."/>
            <person name="Kaster A.-K."/>
            <person name="Ovreas L."/>
            <person name="Rohde M."/>
            <person name="Galperin M.Y."/>
            <person name="Jogler C."/>
        </authorList>
    </citation>
    <scope>NUCLEOTIDE SEQUENCE [LARGE SCALE GENOMIC DNA]</scope>
    <source>
        <strain evidence="10 11">Mal48</strain>
    </source>
</reference>
<dbReference type="OrthoDB" id="9775474at2"/>